<gene>
    <name evidence="3" type="ORF">KUF71_013869</name>
</gene>
<dbReference type="Proteomes" id="UP001219518">
    <property type="component" value="Unassembled WGS sequence"/>
</dbReference>
<accession>A0AAE1HRX9</accession>
<proteinExistence type="predicted"/>
<dbReference type="EMBL" id="JAHWGI010001240">
    <property type="protein sequence ID" value="KAK3925620.1"/>
    <property type="molecule type" value="Genomic_DNA"/>
</dbReference>
<evidence type="ECO:0000256" key="2">
    <source>
        <dbReference type="SAM" id="SignalP"/>
    </source>
</evidence>
<feature type="compositionally biased region" description="Basic residues" evidence="1">
    <location>
        <begin position="125"/>
        <end position="134"/>
    </location>
</feature>
<dbReference type="AlphaFoldDB" id="A0AAE1HRX9"/>
<feature type="chain" id="PRO_5042142027" evidence="2">
    <location>
        <begin position="22"/>
        <end position="362"/>
    </location>
</feature>
<reference evidence="3" key="2">
    <citation type="journal article" date="2023" name="BMC Genomics">
        <title>Pest status, molecular evolution, and epigenetic factors derived from the genome assembly of Frankliniella fusca, a thysanopteran phytovirus vector.</title>
        <authorList>
            <person name="Catto M.A."/>
            <person name="Labadie P.E."/>
            <person name="Jacobson A.L."/>
            <person name="Kennedy G.G."/>
            <person name="Srinivasan R."/>
            <person name="Hunt B.G."/>
        </authorList>
    </citation>
    <scope>NUCLEOTIDE SEQUENCE</scope>
    <source>
        <strain evidence="3">PL_HMW_Pooled</strain>
    </source>
</reference>
<evidence type="ECO:0000313" key="4">
    <source>
        <dbReference type="Proteomes" id="UP001219518"/>
    </source>
</evidence>
<sequence length="362" mass="39124">MEQLLGVFLGAVAAVLPAASARRPPATYFHFQNITSAGNFEAGHVRGNPWHWVSRLEHQHGGANSGQVHWSGLGSSGTRVWDFDHGDAHPATTGPGAELHQDYLERKSGRGCPLPLPQRAQPQHPLHRRQRRSHSTLITRDCQGNPLEPPGVRISPGPPRPRPRQRQTPPPPPPPPATVWRLADQTQPPPPPPSGPATDVYLHINKRAGEVAAGETPRGFEPTAQEQDLEGQEDHLRGMKHADRQLMFGDGSYQAPSALKHLRPLRLPVKGTTVVRKGPGALKGTVFKGPMIVRLQPVRAGAPPGGTATKARPTAVVARLKPMVILVKPTTSNRLPQGGMGPAGATRPLPLREWLSSMLGRM</sequence>
<keyword evidence="4" id="KW-1185">Reference proteome</keyword>
<reference evidence="3" key="1">
    <citation type="submission" date="2021-07" db="EMBL/GenBank/DDBJ databases">
        <authorList>
            <person name="Catto M.A."/>
            <person name="Jacobson A."/>
            <person name="Kennedy G."/>
            <person name="Labadie P."/>
            <person name="Hunt B.G."/>
            <person name="Srinivasan R."/>
        </authorList>
    </citation>
    <scope>NUCLEOTIDE SEQUENCE</scope>
    <source>
        <strain evidence="3">PL_HMW_Pooled</strain>
        <tissue evidence="3">Head</tissue>
    </source>
</reference>
<feature type="signal peptide" evidence="2">
    <location>
        <begin position="1"/>
        <end position="21"/>
    </location>
</feature>
<keyword evidence="2" id="KW-0732">Signal</keyword>
<evidence type="ECO:0000313" key="3">
    <source>
        <dbReference type="EMBL" id="KAK3925620.1"/>
    </source>
</evidence>
<comment type="caution">
    <text evidence="3">The sequence shown here is derived from an EMBL/GenBank/DDBJ whole genome shotgun (WGS) entry which is preliminary data.</text>
</comment>
<name>A0AAE1HRX9_9NEOP</name>
<organism evidence="3 4">
    <name type="scientific">Frankliniella fusca</name>
    <dbReference type="NCBI Taxonomy" id="407009"/>
    <lineage>
        <taxon>Eukaryota</taxon>
        <taxon>Metazoa</taxon>
        <taxon>Ecdysozoa</taxon>
        <taxon>Arthropoda</taxon>
        <taxon>Hexapoda</taxon>
        <taxon>Insecta</taxon>
        <taxon>Pterygota</taxon>
        <taxon>Neoptera</taxon>
        <taxon>Paraneoptera</taxon>
        <taxon>Thysanoptera</taxon>
        <taxon>Terebrantia</taxon>
        <taxon>Thripoidea</taxon>
        <taxon>Thripidae</taxon>
        <taxon>Frankliniella</taxon>
    </lineage>
</organism>
<protein>
    <submittedName>
        <fullName evidence="3">Endolytic murein transglycosylase</fullName>
    </submittedName>
</protein>
<feature type="region of interest" description="Disordered" evidence="1">
    <location>
        <begin position="107"/>
        <end position="200"/>
    </location>
</feature>
<evidence type="ECO:0000256" key="1">
    <source>
        <dbReference type="SAM" id="MobiDB-lite"/>
    </source>
</evidence>
<feature type="compositionally biased region" description="Pro residues" evidence="1">
    <location>
        <begin position="168"/>
        <end position="177"/>
    </location>
</feature>